<dbReference type="AlphaFoldDB" id="A0A9X9ISA4"/>
<dbReference type="InterPro" id="IPR045788">
    <property type="entry name" value="MobC_2"/>
</dbReference>
<accession>A0A9X9ISA4</accession>
<evidence type="ECO:0000256" key="1">
    <source>
        <dbReference type="SAM" id="Coils"/>
    </source>
</evidence>
<keyword evidence="1" id="KW-0175">Coiled coil</keyword>
<dbReference type="EMBL" id="CP103070">
    <property type="protein sequence ID" value="UVO92144.1"/>
    <property type="molecule type" value="Genomic_DNA"/>
</dbReference>
<gene>
    <name evidence="2" type="ORF">NXW39_20275</name>
</gene>
<evidence type="ECO:0008006" key="4">
    <source>
        <dbReference type="Google" id="ProtNLM"/>
    </source>
</evidence>
<proteinExistence type="predicted"/>
<organism evidence="2 3">
    <name type="scientific">Bacteroides fragilis</name>
    <dbReference type="NCBI Taxonomy" id="817"/>
    <lineage>
        <taxon>Bacteria</taxon>
        <taxon>Pseudomonadati</taxon>
        <taxon>Bacteroidota</taxon>
        <taxon>Bacteroidia</taxon>
        <taxon>Bacteroidales</taxon>
        <taxon>Bacteroidaceae</taxon>
        <taxon>Bacteroides</taxon>
    </lineage>
</organism>
<protein>
    <recommendedName>
        <fullName evidence="4">Mobilization protein</fullName>
    </recommendedName>
</protein>
<dbReference type="Pfam" id="PF19514">
    <property type="entry name" value="MobC_2"/>
    <property type="match status" value="1"/>
</dbReference>
<sequence length="115" mass="13399">MNELQNIEFERLYENSGAGTKSQFILASIFGKPMKVVKIDKAATDYYIKLTNLQSEYRRIGVNYNQILKAVHSGELTEKKALALLYKLEQLTVELVSLNKEIIRLTKEFEQWLQR</sequence>
<evidence type="ECO:0000313" key="2">
    <source>
        <dbReference type="EMBL" id="UVO92144.1"/>
    </source>
</evidence>
<reference evidence="2" key="1">
    <citation type="submission" date="2022-08" db="EMBL/GenBank/DDBJ databases">
        <title>Genome Sequencing of Bacteroides fragilis Group Isolates with Nanopore Technology.</title>
        <authorList>
            <person name="Tisza M.J."/>
            <person name="Smith D."/>
            <person name="Dekker J.P."/>
        </authorList>
    </citation>
    <scope>NUCLEOTIDE SEQUENCE</scope>
    <source>
        <strain evidence="2">BFG-49</strain>
    </source>
</reference>
<dbReference type="RefSeq" id="WP_225700323.1">
    <property type="nucleotide sequence ID" value="NZ_JAPTZP010000022.1"/>
</dbReference>
<evidence type="ECO:0000313" key="3">
    <source>
        <dbReference type="Proteomes" id="UP001058403"/>
    </source>
</evidence>
<name>A0A9X9ISA4_BACFG</name>
<dbReference type="Proteomes" id="UP001058403">
    <property type="component" value="Chromosome"/>
</dbReference>
<feature type="coiled-coil region" evidence="1">
    <location>
        <begin position="88"/>
        <end position="115"/>
    </location>
</feature>